<dbReference type="SMART" id="SM01144">
    <property type="entry name" value="DTW"/>
    <property type="match status" value="1"/>
</dbReference>
<dbReference type="RefSeq" id="WP_329775710.1">
    <property type="nucleotide sequence ID" value="NZ_JAYDYW010000009.1"/>
</dbReference>
<keyword evidence="2 7" id="KW-0808">Transferase</keyword>
<protein>
    <recommendedName>
        <fullName evidence="1">tRNA-uridine aminocarboxypropyltransferase</fullName>
        <ecNumber evidence="1">2.5.1.25</ecNumber>
    </recommendedName>
</protein>
<proteinExistence type="inferred from homology"/>
<dbReference type="EMBL" id="JAYDYW010000009">
    <property type="protein sequence ID" value="MEE1674635.1"/>
    <property type="molecule type" value="Genomic_DNA"/>
</dbReference>
<organism evidence="7 8">
    <name type="scientific">Agarivorans aestuarii</name>
    <dbReference type="NCBI Taxonomy" id="1563703"/>
    <lineage>
        <taxon>Bacteria</taxon>
        <taxon>Pseudomonadati</taxon>
        <taxon>Pseudomonadota</taxon>
        <taxon>Gammaproteobacteria</taxon>
        <taxon>Alteromonadales</taxon>
        <taxon>Alteromonadaceae</taxon>
        <taxon>Agarivorans</taxon>
    </lineage>
</organism>
<keyword evidence="8" id="KW-1185">Reference proteome</keyword>
<dbReference type="EC" id="2.5.1.25" evidence="1"/>
<keyword evidence="3" id="KW-0949">S-adenosyl-L-methionine</keyword>
<dbReference type="GO" id="GO:0016432">
    <property type="term" value="F:tRNA-uridine aminocarboxypropyltransferase activity"/>
    <property type="evidence" value="ECO:0007669"/>
    <property type="project" value="UniProtKB-EC"/>
</dbReference>
<reference evidence="8" key="1">
    <citation type="submission" date="2023-07" db="EMBL/GenBank/DDBJ databases">
        <title>Draft genome sequence of Agarivorans aestuarii strain ZMCS4, a CAZymes producing bacteria isolated from the marine brown algae Clodostephus spongiosus.</title>
        <authorList>
            <person name="Lorente B."/>
            <person name="Cabral C."/>
            <person name="Frias J."/>
            <person name="Faria J."/>
            <person name="Toubarro D."/>
        </authorList>
    </citation>
    <scope>NUCLEOTIDE SEQUENCE [LARGE SCALE GENOMIC DNA]</scope>
    <source>
        <strain evidence="8">ZMCS4</strain>
    </source>
</reference>
<name>A0ABU7G866_9ALTE</name>
<dbReference type="InterPro" id="IPR005636">
    <property type="entry name" value="DTW"/>
</dbReference>
<comment type="caution">
    <text evidence="7">The sequence shown here is derived from an EMBL/GenBank/DDBJ whole genome shotgun (WGS) entry which is preliminary data.</text>
</comment>
<sequence>MSRVRCPRCLRPQSHCLCADIPHCTHSHPVIVLQHPSEQQHAKGTAHLACLALSNAQIMVGETAEDFAELKQQVELNPDQFFLIYPSETSQAIEHRATSKNAASVVADSFPTILLLDGTWRKAKKLWHLNPWLQDLEQFHFDRAPHGQYKIRKTSIDKGLSTIEAIGYALNQLEMFDPTPLVGILRALANQQLSAMPAAIKKRY</sequence>
<reference evidence="7 8" key="2">
    <citation type="submission" date="2023-12" db="EMBL/GenBank/DDBJ databases">
        <authorList>
            <consortium name="Cladostephus spongiosus"/>
            <person name="Lorente B."/>
            <person name="Cabral C."/>
            <person name="Frias J."/>
            <person name="Faria J."/>
            <person name="Toubarro D."/>
        </authorList>
    </citation>
    <scope>NUCLEOTIDE SEQUENCE [LARGE SCALE GENOMIC DNA]</scope>
    <source>
        <strain evidence="7 8">ZMCS4</strain>
    </source>
</reference>
<evidence type="ECO:0000313" key="8">
    <source>
        <dbReference type="Proteomes" id="UP001310248"/>
    </source>
</evidence>
<gene>
    <name evidence="7" type="ORF">SNR37_004078</name>
</gene>
<accession>A0ABU7G866</accession>
<evidence type="ECO:0000259" key="6">
    <source>
        <dbReference type="SMART" id="SM01144"/>
    </source>
</evidence>
<dbReference type="Pfam" id="PF03942">
    <property type="entry name" value="DTW"/>
    <property type="match status" value="1"/>
</dbReference>
<feature type="domain" description="DTW" evidence="6">
    <location>
        <begin position="2"/>
        <end position="197"/>
    </location>
</feature>
<comment type="similarity">
    <text evidence="5">Belongs to the TDD superfamily. DTWD2 family.</text>
</comment>
<dbReference type="InterPro" id="IPR039262">
    <property type="entry name" value="DTWD2/TAPT"/>
</dbReference>
<evidence type="ECO:0000313" key="7">
    <source>
        <dbReference type="EMBL" id="MEE1674635.1"/>
    </source>
</evidence>
<dbReference type="PANTHER" id="PTHR21392">
    <property type="entry name" value="TRNA-URIDINE AMINOCARBOXYPROPYLTRANSFERASE 2"/>
    <property type="match status" value="1"/>
</dbReference>
<evidence type="ECO:0000256" key="5">
    <source>
        <dbReference type="ARBA" id="ARBA00034489"/>
    </source>
</evidence>
<evidence type="ECO:0000256" key="2">
    <source>
        <dbReference type="ARBA" id="ARBA00022679"/>
    </source>
</evidence>
<keyword evidence="4" id="KW-0819">tRNA processing</keyword>
<evidence type="ECO:0000256" key="4">
    <source>
        <dbReference type="ARBA" id="ARBA00022694"/>
    </source>
</evidence>
<dbReference type="PANTHER" id="PTHR21392:SF0">
    <property type="entry name" value="TRNA-URIDINE AMINOCARBOXYPROPYLTRANSFERASE 2"/>
    <property type="match status" value="1"/>
</dbReference>
<evidence type="ECO:0000256" key="3">
    <source>
        <dbReference type="ARBA" id="ARBA00022691"/>
    </source>
</evidence>
<dbReference type="Proteomes" id="UP001310248">
    <property type="component" value="Unassembled WGS sequence"/>
</dbReference>
<evidence type="ECO:0000256" key="1">
    <source>
        <dbReference type="ARBA" id="ARBA00012386"/>
    </source>
</evidence>